<dbReference type="GO" id="GO:1990756">
    <property type="term" value="F:ubiquitin-like ligase-substrate adaptor activity"/>
    <property type="evidence" value="ECO:0007669"/>
    <property type="project" value="Ensembl"/>
</dbReference>
<dbReference type="SMART" id="SM00213">
    <property type="entry name" value="UBQ"/>
    <property type="match status" value="1"/>
</dbReference>
<evidence type="ECO:0000256" key="3">
    <source>
        <dbReference type="ARBA" id="ARBA00022989"/>
    </source>
</evidence>
<reference evidence="9" key="2">
    <citation type="submission" date="2025-09" db="UniProtKB">
        <authorList>
            <consortium name="Ensembl"/>
        </authorList>
    </citation>
    <scope>IDENTIFICATION</scope>
</reference>
<reference evidence="9" key="1">
    <citation type="submission" date="2025-08" db="UniProtKB">
        <authorList>
            <consortium name="Ensembl"/>
        </authorList>
    </citation>
    <scope>IDENTIFICATION</scope>
</reference>
<keyword evidence="3 7" id="KW-1133">Transmembrane helix</keyword>
<evidence type="ECO:0000256" key="6">
    <source>
        <dbReference type="SAM" id="MobiDB-lite"/>
    </source>
</evidence>
<dbReference type="GO" id="GO:0006511">
    <property type="term" value="P:ubiquitin-dependent protein catabolic process"/>
    <property type="evidence" value="ECO:0007669"/>
    <property type="project" value="Ensembl"/>
</dbReference>
<dbReference type="Pfam" id="PF00240">
    <property type="entry name" value="ubiquitin"/>
    <property type="match status" value="1"/>
</dbReference>
<dbReference type="PANTHER" id="PTHR12943">
    <property type="entry name" value="HOMOCYSTEINE-RESPONSIVE ENDOPLASMIC RETICULUM-RESIDENT UNIQUITIN-LIKE DOMAIN HERPUD PROTEIN FAMILY MEMBER"/>
    <property type="match status" value="1"/>
</dbReference>
<dbReference type="GO" id="GO:0044325">
    <property type="term" value="F:transmembrane transporter binding"/>
    <property type="evidence" value="ECO:0007669"/>
    <property type="project" value="Ensembl"/>
</dbReference>
<dbReference type="GO" id="GO:0031396">
    <property type="term" value="P:regulation of protein ubiquitination"/>
    <property type="evidence" value="ECO:0007669"/>
    <property type="project" value="Ensembl"/>
</dbReference>
<dbReference type="InterPro" id="IPR039751">
    <property type="entry name" value="HERPUD1/2"/>
</dbReference>
<dbReference type="GO" id="GO:0045047">
    <property type="term" value="P:protein targeting to ER"/>
    <property type="evidence" value="ECO:0007669"/>
    <property type="project" value="Ensembl"/>
</dbReference>
<protein>
    <submittedName>
        <fullName evidence="9">Homocysteine inducible ER protein with ubiquitin like domain 1</fullName>
    </submittedName>
</protein>
<dbReference type="Proteomes" id="UP000694421">
    <property type="component" value="Unplaced"/>
</dbReference>
<keyword evidence="4 7" id="KW-0472">Membrane</keyword>
<feature type="domain" description="Ubiquitin-like" evidence="8">
    <location>
        <begin position="21"/>
        <end position="82"/>
    </location>
</feature>
<dbReference type="GO" id="GO:1902236">
    <property type="term" value="P:negative regulation of endoplasmic reticulum stress-induced intrinsic apoptotic signaling pathway"/>
    <property type="evidence" value="ECO:0007669"/>
    <property type="project" value="Ensembl"/>
</dbReference>
<organism evidence="9 10">
    <name type="scientific">Salvator merianae</name>
    <name type="common">Argentine black and white tegu</name>
    <name type="synonym">Tupinambis merianae</name>
    <dbReference type="NCBI Taxonomy" id="96440"/>
    <lineage>
        <taxon>Eukaryota</taxon>
        <taxon>Metazoa</taxon>
        <taxon>Chordata</taxon>
        <taxon>Craniata</taxon>
        <taxon>Vertebrata</taxon>
        <taxon>Euteleostomi</taxon>
        <taxon>Lepidosauria</taxon>
        <taxon>Squamata</taxon>
        <taxon>Bifurcata</taxon>
        <taxon>Unidentata</taxon>
        <taxon>Episquamata</taxon>
        <taxon>Laterata</taxon>
        <taxon>Teiioidea</taxon>
        <taxon>Teiidae</taxon>
        <taxon>Salvator</taxon>
    </lineage>
</organism>
<dbReference type="GO" id="GO:0000836">
    <property type="term" value="C:Hrd1p ubiquitin ligase complex"/>
    <property type="evidence" value="ECO:0007669"/>
    <property type="project" value="Ensembl"/>
</dbReference>
<feature type="region of interest" description="Disordered" evidence="6">
    <location>
        <begin position="340"/>
        <end position="371"/>
    </location>
</feature>
<dbReference type="FunFam" id="3.10.20.90:FF:000046">
    <property type="entry name" value="Homocysteine-responsive endoplasmic reticulum-resident ubiquitin-like domain member 2 protein"/>
    <property type="match status" value="1"/>
</dbReference>
<dbReference type="OMA" id="MSTAWVF"/>
<evidence type="ECO:0000256" key="2">
    <source>
        <dbReference type="ARBA" id="ARBA00022692"/>
    </source>
</evidence>
<evidence type="ECO:0000259" key="8">
    <source>
        <dbReference type="PROSITE" id="PS50053"/>
    </source>
</evidence>
<feature type="compositionally biased region" description="Low complexity" evidence="6">
    <location>
        <begin position="340"/>
        <end position="350"/>
    </location>
</feature>
<evidence type="ECO:0000256" key="4">
    <source>
        <dbReference type="ARBA" id="ARBA00023136"/>
    </source>
</evidence>
<evidence type="ECO:0000256" key="5">
    <source>
        <dbReference type="ARBA" id="ARBA00023230"/>
    </source>
</evidence>
<keyword evidence="2 7" id="KW-0812">Transmembrane</keyword>
<dbReference type="GO" id="GO:0044322">
    <property type="term" value="C:endoplasmic reticulum quality control compartment"/>
    <property type="evidence" value="ECO:0007669"/>
    <property type="project" value="Ensembl"/>
</dbReference>
<evidence type="ECO:0000256" key="1">
    <source>
        <dbReference type="ARBA" id="ARBA00004370"/>
    </source>
</evidence>
<dbReference type="GO" id="GO:2000060">
    <property type="term" value="P:positive regulation of ubiquitin-dependent protein catabolic process"/>
    <property type="evidence" value="ECO:0007669"/>
    <property type="project" value="Ensembl"/>
</dbReference>
<dbReference type="Ensembl" id="ENSSMRT00000001523.1">
    <property type="protein sequence ID" value="ENSSMRP00000001259.1"/>
    <property type="gene ID" value="ENSSMRG00000001107.1"/>
</dbReference>
<keyword evidence="5" id="KW-0834">Unfolded protein response</keyword>
<accession>A0A8D0AZQ6</accession>
<sequence length="399" mass="43618">MAVAAPEARFGPAGDGVAGGVSLVVKSPAQRHPDLSVTAQPSWTVRRLKAELRRLHPDAPPEDAQRLIYSGKLLHDHLCLQEVLTKSEMVHAVHLVCNSKSPPAMQRADVKVGETKRESMPASPNPPAPPSVHAWPQRENACNQHFAAEDAGNGSPPAQLSFQGVSSGYSSYTAYRMLQFWFHQFYARQYYMQYMAASAVSHEGSSTRRTQEIPVAPVAAPVAAPAALAAPFPAENQAGNQNVPPQVNPGANQNLRMNAQGGPLMEEDEEGNRDWLDWLYSATLFYVFVNIVYFYSSISRLVMVMVGTLLMYLHQVGWFPFRRRPVQPVLNNIPLQAAVNQDQNNNLQEENAGDQGEAEGPDGAPESQPASSSFVSTAWIFFKTFFASLLPEGPPAVAN</sequence>
<proteinExistence type="predicted"/>
<feature type="transmembrane region" description="Helical" evidence="7">
    <location>
        <begin position="301"/>
        <end position="321"/>
    </location>
</feature>
<evidence type="ECO:0000313" key="10">
    <source>
        <dbReference type="Proteomes" id="UP000694421"/>
    </source>
</evidence>
<dbReference type="GO" id="GO:0030968">
    <property type="term" value="P:endoplasmic reticulum unfolded protein response"/>
    <property type="evidence" value="ECO:0007669"/>
    <property type="project" value="Ensembl"/>
</dbReference>
<dbReference type="GO" id="GO:1904294">
    <property type="term" value="P:positive regulation of ERAD pathway"/>
    <property type="evidence" value="ECO:0007669"/>
    <property type="project" value="Ensembl"/>
</dbReference>
<evidence type="ECO:0000256" key="7">
    <source>
        <dbReference type="SAM" id="Phobius"/>
    </source>
</evidence>
<dbReference type="GO" id="GO:0030970">
    <property type="term" value="P:retrograde protein transport, ER to cytosol"/>
    <property type="evidence" value="ECO:0007669"/>
    <property type="project" value="Ensembl"/>
</dbReference>
<dbReference type="GO" id="GO:0032469">
    <property type="term" value="P:endoplasmic reticulum calcium ion homeostasis"/>
    <property type="evidence" value="ECO:0007669"/>
    <property type="project" value="Ensembl"/>
</dbReference>
<dbReference type="PANTHER" id="PTHR12943:SF7">
    <property type="entry name" value="HOMOCYSTEINE-RESPONSIVE ENDOPLASMIC RETICULUM-RESIDENT UBIQUITIN-LIKE DOMAIN MEMBER 1 PROTEIN"/>
    <property type="match status" value="1"/>
</dbReference>
<dbReference type="PROSITE" id="PS50053">
    <property type="entry name" value="UBIQUITIN_2"/>
    <property type="match status" value="1"/>
</dbReference>
<dbReference type="InterPro" id="IPR029071">
    <property type="entry name" value="Ubiquitin-like_domsf"/>
</dbReference>
<dbReference type="SUPFAM" id="SSF54236">
    <property type="entry name" value="Ubiquitin-like"/>
    <property type="match status" value="1"/>
</dbReference>
<dbReference type="AlphaFoldDB" id="A0A8D0AZQ6"/>
<dbReference type="Gene3D" id="3.10.20.90">
    <property type="entry name" value="Phosphatidylinositol 3-kinase Catalytic Subunit, Chain A, domain 1"/>
    <property type="match status" value="1"/>
</dbReference>
<keyword evidence="10" id="KW-1185">Reference proteome</keyword>
<evidence type="ECO:0000313" key="9">
    <source>
        <dbReference type="Ensembl" id="ENSSMRP00000001259.1"/>
    </source>
</evidence>
<dbReference type="InterPro" id="IPR000626">
    <property type="entry name" value="Ubiquitin-like_dom"/>
</dbReference>
<name>A0A8D0AZQ6_SALMN</name>
<feature type="region of interest" description="Disordered" evidence="6">
    <location>
        <begin position="114"/>
        <end position="135"/>
    </location>
</feature>
<dbReference type="GO" id="GO:1990037">
    <property type="term" value="C:Lewy body core"/>
    <property type="evidence" value="ECO:0007669"/>
    <property type="project" value="Ensembl"/>
</dbReference>
<dbReference type="GeneTree" id="ENSGT00390000017671"/>
<comment type="subcellular location">
    <subcellularLocation>
        <location evidence="1">Membrane</location>
    </subcellularLocation>
</comment>